<keyword evidence="1" id="KW-1133">Transmembrane helix</keyword>
<keyword evidence="5" id="KW-1185">Reference proteome</keyword>
<dbReference type="Proteomes" id="UP000182800">
    <property type="component" value="Unassembled WGS sequence"/>
</dbReference>
<dbReference type="RefSeq" id="WP_165604013.1">
    <property type="nucleotide sequence ID" value="NZ_FMBM01000002.1"/>
</dbReference>
<dbReference type="EMBL" id="LJSX01000002">
    <property type="protein sequence ID" value="KPQ12347.1"/>
    <property type="molecule type" value="Genomic_DNA"/>
</dbReference>
<keyword evidence="1" id="KW-0472">Membrane</keyword>
<feature type="transmembrane region" description="Helical" evidence="1">
    <location>
        <begin position="27"/>
        <end position="45"/>
    </location>
</feature>
<gene>
    <name evidence="3" type="ORF">GA0071312_2185</name>
    <name evidence="2" type="ORF">HLUCCO17_01940</name>
</gene>
<dbReference type="Proteomes" id="UP000050497">
    <property type="component" value="Unassembled WGS sequence"/>
</dbReference>
<evidence type="ECO:0000313" key="5">
    <source>
        <dbReference type="Proteomes" id="UP000182800"/>
    </source>
</evidence>
<dbReference type="EMBL" id="FMBM01000002">
    <property type="protein sequence ID" value="SCC81249.1"/>
    <property type="molecule type" value="Genomic_DNA"/>
</dbReference>
<sequence>MATWITVGIVFAIGFYAHYARLKSPLVFVACLVLLAFGLTIDLMIDQPPSRFAD</sequence>
<dbReference type="AlphaFoldDB" id="A0A0P8A472"/>
<protein>
    <submittedName>
        <fullName evidence="2">Uncharacterized protein</fullName>
    </submittedName>
</protein>
<evidence type="ECO:0000313" key="2">
    <source>
        <dbReference type="EMBL" id="KPQ12347.1"/>
    </source>
</evidence>
<evidence type="ECO:0000313" key="3">
    <source>
        <dbReference type="EMBL" id="SCC81249.1"/>
    </source>
</evidence>
<proteinExistence type="predicted"/>
<keyword evidence="1" id="KW-0812">Transmembrane</keyword>
<reference evidence="3 5" key="2">
    <citation type="submission" date="2016-08" db="EMBL/GenBank/DDBJ databases">
        <authorList>
            <person name="Varghese N."/>
            <person name="Submissions Spin"/>
        </authorList>
    </citation>
    <scope>NUCLEOTIDE SEQUENCE [LARGE SCALE GENOMIC DNA]</scope>
    <source>
        <strain evidence="3 5">HL-109</strain>
    </source>
</reference>
<name>A0A0P8A472_9HYPH</name>
<organism evidence="2 4">
    <name type="scientific">Saliniramus fredricksonii</name>
    <dbReference type="NCBI Taxonomy" id="1653334"/>
    <lineage>
        <taxon>Bacteria</taxon>
        <taxon>Pseudomonadati</taxon>
        <taxon>Pseudomonadota</taxon>
        <taxon>Alphaproteobacteria</taxon>
        <taxon>Hyphomicrobiales</taxon>
        <taxon>Salinarimonadaceae</taxon>
        <taxon>Saliniramus</taxon>
    </lineage>
</organism>
<reference evidence="2 4" key="1">
    <citation type="submission" date="2015-09" db="EMBL/GenBank/DDBJ databases">
        <title>Identification and resolution of microdiversity through metagenomic sequencing of parallel consortia.</title>
        <authorList>
            <person name="Nelson W.C."/>
            <person name="Romine M.F."/>
            <person name="Lindemann S.R."/>
        </authorList>
    </citation>
    <scope>NUCLEOTIDE SEQUENCE [LARGE SCALE GENOMIC DNA]</scope>
    <source>
        <strain evidence="2">HL-109</strain>
    </source>
</reference>
<accession>A0A0P8A472</accession>
<evidence type="ECO:0000313" key="4">
    <source>
        <dbReference type="Proteomes" id="UP000050497"/>
    </source>
</evidence>
<comment type="caution">
    <text evidence="2">The sequence shown here is derived from an EMBL/GenBank/DDBJ whole genome shotgun (WGS) entry which is preliminary data.</text>
</comment>
<evidence type="ECO:0000256" key="1">
    <source>
        <dbReference type="SAM" id="Phobius"/>
    </source>
</evidence>